<dbReference type="GO" id="GO:0005737">
    <property type="term" value="C:cytoplasm"/>
    <property type="evidence" value="ECO:0007669"/>
    <property type="project" value="TreeGrafter"/>
</dbReference>
<keyword evidence="3" id="KW-1185">Reference proteome</keyword>
<dbReference type="CDD" id="cd05228">
    <property type="entry name" value="AR_FR_like_1_SDR_e"/>
    <property type="match status" value="1"/>
</dbReference>
<evidence type="ECO:0000313" key="2">
    <source>
        <dbReference type="EMBL" id="KAK9748620.1"/>
    </source>
</evidence>
<dbReference type="PANTHER" id="PTHR48079:SF6">
    <property type="entry name" value="NAD(P)-BINDING DOMAIN-CONTAINING PROTEIN-RELATED"/>
    <property type="match status" value="1"/>
</dbReference>
<dbReference type="AlphaFoldDB" id="A0AAW1MQN9"/>
<dbReference type="Gene3D" id="3.40.50.720">
    <property type="entry name" value="NAD(P)-binding Rossmann-like Domain"/>
    <property type="match status" value="1"/>
</dbReference>
<feature type="domain" description="NAD-dependent epimerase/dehydratase" evidence="1">
    <location>
        <begin position="6"/>
        <end position="237"/>
    </location>
</feature>
<comment type="caution">
    <text evidence="2">The sequence shown here is derived from an EMBL/GenBank/DDBJ whole genome shotgun (WGS) entry which is preliminary data.</text>
</comment>
<dbReference type="SUPFAM" id="SSF51735">
    <property type="entry name" value="NAD(P)-binding Rossmann-fold domains"/>
    <property type="match status" value="1"/>
</dbReference>
<dbReference type="PANTHER" id="PTHR48079">
    <property type="entry name" value="PROTEIN YEEZ"/>
    <property type="match status" value="1"/>
</dbReference>
<dbReference type="FunFam" id="3.40.50.720:FF:000425">
    <property type="entry name" value="NAD(P)-binding Rossmann-fold superfamily protein"/>
    <property type="match status" value="1"/>
</dbReference>
<dbReference type="Pfam" id="PF01370">
    <property type="entry name" value="Epimerase"/>
    <property type="match status" value="1"/>
</dbReference>
<dbReference type="GO" id="GO:0004029">
    <property type="term" value="F:aldehyde dehydrogenase (NAD+) activity"/>
    <property type="evidence" value="ECO:0007669"/>
    <property type="project" value="TreeGrafter"/>
</dbReference>
<reference evidence="2" key="1">
    <citation type="submission" date="2024-03" db="EMBL/GenBank/DDBJ databases">
        <title>WGS assembly of Saponaria officinalis var. Norfolk2.</title>
        <authorList>
            <person name="Jenkins J."/>
            <person name="Shu S."/>
            <person name="Grimwood J."/>
            <person name="Barry K."/>
            <person name="Goodstein D."/>
            <person name="Schmutz J."/>
            <person name="Leebens-Mack J."/>
            <person name="Osbourn A."/>
        </authorList>
    </citation>
    <scope>NUCLEOTIDE SEQUENCE [LARGE SCALE GENOMIC DNA]</scope>
    <source>
        <strain evidence="2">JIC</strain>
    </source>
</reference>
<dbReference type="InterPro" id="IPR001509">
    <property type="entry name" value="Epimerase_deHydtase"/>
</dbReference>
<evidence type="ECO:0000313" key="3">
    <source>
        <dbReference type="Proteomes" id="UP001443914"/>
    </source>
</evidence>
<dbReference type="InterPro" id="IPR036291">
    <property type="entry name" value="NAD(P)-bd_dom_sf"/>
</dbReference>
<protein>
    <recommendedName>
        <fullName evidence="1">NAD-dependent epimerase/dehydratase domain-containing protein</fullName>
    </recommendedName>
</protein>
<accession>A0AAW1MQN9</accession>
<name>A0AAW1MQN9_SAPOF</name>
<dbReference type="EMBL" id="JBDFQZ010000002">
    <property type="protein sequence ID" value="KAK9748620.1"/>
    <property type="molecule type" value="Genomic_DNA"/>
</dbReference>
<organism evidence="2 3">
    <name type="scientific">Saponaria officinalis</name>
    <name type="common">Common soapwort</name>
    <name type="synonym">Lychnis saponaria</name>
    <dbReference type="NCBI Taxonomy" id="3572"/>
    <lineage>
        <taxon>Eukaryota</taxon>
        <taxon>Viridiplantae</taxon>
        <taxon>Streptophyta</taxon>
        <taxon>Embryophyta</taxon>
        <taxon>Tracheophyta</taxon>
        <taxon>Spermatophyta</taxon>
        <taxon>Magnoliopsida</taxon>
        <taxon>eudicotyledons</taxon>
        <taxon>Gunneridae</taxon>
        <taxon>Pentapetalae</taxon>
        <taxon>Caryophyllales</taxon>
        <taxon>Caryophyllaceae</taxon>
        <taxon>Caryophylleae</taxon>
        <taxon>Saponaria</taxon>
    </lineage>
</organism>
<dbReference type="InterPro" id="IPR051783">
    <property type="entry name" value="NAD(P)-dependent_oxidoreduct"/>
</dbReference>
<dbReference type="Proteomes" id="UP001443914">
    <property type="component" value="Unassembled WGS sequence"/>
</dbReference>
<gene>
    <name evidence="2" type="ORF">RND81_02G069900</name>
</gene>
<proteinExistence type="predicted"/>
<evidence type="ECO:0000259" key="1">
    <source>
        <dbReference type="Pfam" id="PF01370"/>
    </source>
</evidence>
<sequence>MTKKTVLVTGSSGYLGGHLCHALLKQGYSVRAFVRKTSCLTSLPPPQTPHFHLSYGDVTDFPSLLSAASGCHFILHSAALVEPWIPHPSLFFTINVGGLKNVIQVCKEIGSIEKIVYTSSFFALGPAVGGIIADETQVHPEKSFCSEYERSKVAADKIALQAASEGVPIVALYPGVIYGSGKLTSGNIIARMLIERFNWRLPGYTGQGNDKFSFSHVDDVAEGHIAAIEKGRPGERYLLTGENASFKYLFDAAAVLTNTSKPRFVIPLWVIEAYGWISVLVSRVIGKLPLISPPTAYVMRHQWAYSCEKAKKELGYNPRSLKEGLEEVLPWLRNSGFIKY</sequence>